<evidence type="ECO:0000313" key="3">
    <source>
        <dbReference type="Proteomes" id="UP000663831"/>
    </source>
</evidence>
<reference evidence="2" key="1">
    <citation type="submission" date="2021-01" db="EMBL/GenBank/DDBJ databases">
        <authorList>
            <person name="Kaushik A."/>
        </authorList>
    </citation>
    <scope>NUCLEOTIDE SEQUENCE</scope>
    <source>
        <strain evidence="2">AG3-1AP</strain>
    </source>
</reference>
<feature type="compositionally biased region" description="Low complexity" evidence="1">
    <location>
        <begin position="293"/>
        <end position="305"/>
    </location>
</feature>
<sequence length="425" mass="47838">MAWEPPVLVYIHQIMSLHHSQPQIPLEKQHPFPKLMESVLKWVGQAAPSCPDRFHLRDITFEDLERVLDRLHKLGRKPRYDWDSKAHTAVLRMPSRFHEIPGAWFTKQVDNVVNPKITNKSVCGTPSLVTSGSVDIPVGPTTGIGESSVVPDQSYDLMQIDADGEEVYVQETQRIVIETSASESRRHIIEKLFKYLYETDYHVHAVVICDMQNVPSRANGHGSNRQFKAEIAVWVREELGLASKNPLLDECYGGDKHAGYQANSPVPAANEVSDGENGSNLGSWESDGDDSDSTSSSMDSTQSHDSPFDPQARKYHRRDPRDPQRKQWIYRRSPTWIPVYDENVAGQEGPQSELVLDVYDILRPCTQFPGHHITDRTISIPLGGLRDRLEMEVRMIRNPPPDSPPLPAPPVTSSRLPQPQAPSTV</sequence>
<feature type="compositionally biased region" description="Pro residues" evidence="1">
    <location>
        <begin position="398"/>
        <end position="410"/>
    </location>
</feature>
<feature type="compositionally biased region" description="Polar residues" evidence="1">
    <location>
        <begin position="411"/>
        <end position="425"/>
    </location>
</feature>
<dbReference type="EMBL" id="CAJMWV010002719">
    <property type="protein sequence ID" value="CAE6468904.1"/>
    <property type="molecule type" value="Genomic_DNA"/>
</dbReference>
<protein>
    <submittedName>
        <fullName evidence="2">Uncharacterized protein</fullName>
    </submittedName>
</protein>
<evidence type="ECO:0000256" key="1">
    <source>
        <dbReference type="SAM" id="MobiDB-lite"/>
    </source>
</evidence>
<evidence type="ECO:0000313" key="2">
    <source>
        <dbReference type="EMBL" id="CAE6468904.1"/>
    </source>
</evidence>
<comment type="caution">
    <text evidence="2">The sequence shown here is derived from an EMBL/GenBank/DDBJ whole genome shotgun (WGS) entry which is preliminary data.</text>
</comment>
<feature type="region of interest" description="Disordered" evidence="1">
    <location>
        <begin position="262"/>
        <end position="327"/>
    </location>
</feature>
<organism evidence="2 3">
    <name type="scientific">Rhizoctonia solani</name>
    <dbReference type="NCBI Taxonomy" id="456999"/>
    <lineage>
        <taxon>Eukaryota</taxon>
        <taxon>Fungi</taxon>
        <taxon>Dikarya</taxon>
        <taxon>Basidiomycota</taxon>
        <taxon>Agaricomycotina</taxon>
        <taxon>Agaricomycetes</taxon>
        <taxon>Cantharellales</taxon>
        <taxon>Ceratobasidiaceae</taxon>
        <taxon>Rhizoctonia</taxon>
    </lineage>
</organism>
<proteinExistence type="predicted"/>
<dbReference type="OrthoDB" id="3185006at2759"/>
<dbReference type="AlphaFoldDB" id="A0A8H3C0P5"/>
<dbReference type="Proteomes" id="UP000663831">
    <property type="component" value="Unassembled WGS sequence"/>
</dbReference>
<gene>
    <name evidence="2" type="ORF">RDB_LOCUS84176</name>
</gene>
<feature type="region of interest" description="Disordered" evidence="1">
    <location>
        <begin position="396"/>
        <end position="425"/>
    </location>
</feature>
<accession>A0A8H3C0P5</accession>
<name>A0A8H3C0P5_9AGAM</name>